<proteinExistence type="predicted"/>
<evidence type="ECO:0000313" key="2">
    <source>
        <dbReference type="EMBL" id="KAG5597083.1"/>
    </source>
</evidence>
<comment type="caution">
    <text evidence="2">The sequence shown here is derived from an EMBL/GenBank/DDBJ whole genome shotgun (WGS) entry which is preliminary data.</text>
</comment>
<protein>
    <submittedName>
        <fullName evidence="2">Uncharacterized protein</fullName>
    </submittedName>
</protein>
<dbReference type="Proteomes" id="UP000824120">
    <property type="component" value="Chromosome 7"/>
</dbReference>
<evidence type="ECO:0000313" key="3">
    <source>
        <dbReference type="Proteomes" id="UP000824120"/>
    </source>
</evidence>
<dbReference type="AlphaFoldDB" id="A0A9J5Y8M4"/>
<reference evidence="2 3" key="1">
    <citation type="submission" date="2020-09" db="EMBL/GenBank/DDBJ databases">
        <title>De no assembly of potato wild relative species, Solanum commersonii.</title>
        <authorList>
            <person name="Cho K."/>
        </authorList>
    </citation>
    <scope>NUCLEOTIDE SEQUENCE [LARGE SCALE GENOMIC DNA]</scope>
    <source>
        <strain evidence="2">LZ3.2</strain>
        <tissue evidence="2">Leaf</tissue>
    </source>
</reference>
<evidence type="ECO:0000256" key="1">
    <source>
        <dbReference type="SAM" id="MobiDB-lite"/>
    </source>
</evidence>
<dbReference type="EMBL" id="JACXVP010000007">
    <property type="protein sequence ID" value="KAG5597083.1"/>
    <property type="molecule type" value="Genomic_DNA"/>
</dbReference>
<feature type="compositionally biased region" description="Acidic residues" evidence="1">
    <location>
        <begin position="70"/>
        <end position="81"/>
    </location>
</feature>
<keyword evidence="3" id="KW-1185">Reference proteome</keyword>
<name>A0A9J5Y8M4_SOLCO</name>
<accession>A0A9J5Y8M4</accession>
<gene>
    <name evidence="2" type="ORF">H5410_038315</name>
</gene>
<feature type="region of interest" description="Disordered" evidence="1">
    <location>
        <begin position="61"/>
        <end position="81"/>
    </location>
</feature>
<sequence>MHETEGEMKIKSQRIWKKREFQVSRVCNPIKKGRLAMMLLIVLEWGGWNGGPSRVLVKAHQERTCSENEGREDEDTQMDVH</sequence>
<organism evidence="2 3">
    <name type="scientific">Solanum commersonii</name>
    <name type="common">Commerson's wild potato</name>
    <name type="synonym">Commerson's nightshade</name>
    <dbReference type="NCBI Taxonomy" id="4109"/>
    <lineage>
        <taxon>Eukaryota</taxon>
        <taxon>Viridiplantae</taxon>
        <taxon>Streptophyta</taxon>
        <taxon>Embryophyta</taxon>
        <taxon>Tracheophyta</taxon>
        <taxon>Spermatophyta</taxon>
        <taxon>Magnoliopsida</taxon>
        <taxon>eudicotyledons</taxon>
        <taxon>Gunneridae</taxon>
        <taxon>Pentapetalae</taxon>
        <taxon>asterids</taxon>
        <taxon>lamiids</taxon>
        <taxon>Solanales</taxon>
        <taxon>Solanaceae</taxon>
        <taxon>Solanoideae</taxon>
        <taxon>Solaneae</taxon>
        <taxon>Solanum</taxon>
    </lineage>
</organism>